<dbReference type="EMBL" id="AMQN01012774">
    <property type="status" value="NOT_ANNOTATED_CDS"/>
    <property type="molecule type" value="Genomic_DNA"/>
</dbReference>
<evidence type="ECO:0000313" key="4">
    <source>
        <dbReference type="Proteomes" id="UP000014760"/>
    </source>
</evidence>
<evidence type="ECO:0008006" key="5">
    <source>
        <dbReference type="Google" id="ProtNLM"/>
    </source>
</evidence>
<evidence type="ECO:0000256" key="1">
    <source>
        <dbReference type="SAM" id="SignalP"/>
    </source>
</evidence>
<dbReference type="EnsemblMetazoa" id="CapteT213745">
    <property type="protein sequence ID" value="CapteP213745"/>
    <property type="gene ID" value="CapteG213745"/>
</dbReference>
<gene>
    <name evidence="2" type="ORF">CAPTEDRAFT_213745</name>
</gene>
<dbReference type="EMBL" id="KB309741">
    <property type="protein sequence ID" value="ELT93441.1"/>
    <property type="molecule type" value="Genomic_DNA"/>
</dbReference>
<keyword evidence="1" id="KW-0732">Signal</keyword>
<feature type="signal peptide" evidence="1">
    <location>
        <begin position="1"/>
        <end position="15"/>
    </location>
</feature>
<feature type="chain" id="PRO_5011951999" description="ABC transmembrane type-1 domain-containing protein" evidence="1">
    <location>
        <begin position="16"/>
        <end position="296"/>
    </location>
</feature>
<proteinExistence type="predicted"/>
<reference evidence="4" key="1">
    <citation type="submission" date="2012-12" db="EMBL/GenBank/DDBJ databases">
        <authorList>
            <person name="Hellsten U."/>
            <person name="Grimwood J."/>
            <person name="Chapman J.A."/>
            <person name="Shapiro H."/>
            <person name="Aerts A."/>
            <person name="Otillar R.P."/>
            <person name="Terry A.Y."/>
            <person name="Boore J.L."/>
            <person name="Simakov O."/>
            <person name="Marletaz F."/>
            <person name="Cho S.-J."/>
            <person name="Edsinger-Gonzales E."/>
            <person name="Havlak P."/>
            <person name="Kuo D.-H."/>
            <person name="Larsson T."/>
            <person name="Lv J."/>
            <person name="Arendt D."/>
            <person name="Savage R."/>
            <person name="Osoegawa K."/>
            <person name="de Jong P."/>
            <person name="Lindberg D.R."/>
            <person name="Seaver E.C."/>
            <person name="Weisblat D.A."/>
            <person name="Putnam N.H."/>
            <person name="Grigoriev I.V."/>
            <person name="Rokhsar D.S."/>
        </authorList>
    </citation>
    <scope>NUCLEOTIDE SEQUENCE</scope>
    <source>
        <strain evidence="4">I ESC-2004</strain>
    </source>
</reference>
<reference evidence="2 4" key="2">
    <citation type="journal article" date="2013" name="Nature">
        <title>Insights into bilaterian evolution from three spiralian genomes.</title>
        <authorList>
            <person name="Simakov O."/>
            <person name="Marletaz F."/>
            <person name="Cho S.J."/>
            <person name="Edsinger-Gonzales E."/>
            <person name="Havlak P."/>
            <person name="Hellsten U."/>
            <person name="Kuo D.H."/>
            <person name="Larsson T."/>
            <person name="Lv J."/>
            <person name="Arendt D."/>
            <person name="Savage R."/>
            <person name="Osoegawa K."/>
            <person name="de Jong P."/>
            <person name="Grimwood J."/>
            <person name="Chapman J.A."/>
            <person name="Shapiro H."/>
            <person name="Aerts A."/>
            <person name="Otillar R.P."/>
            <person name="Terry A.Y."/>
            <person name="Boore J.L."/>
            <person name="Grigoriev I.V."/>
            <person name="Lindberg D.R."/>
            <person name="Seaver E.C."/>
            <person name="Weisblat D.A."/>
            <person name="Putnam N.H."/>
            <person name="Rokhsar D.S."/>
        </authorList>
    </citation>
    <scope>NUCLEOTIDE SEQUENCE</scope>
    <source>
        <strain evidence="2 4">I ESC-2004</strain>
    </source>
</reference>
<accession>R7TPK3</accession>
<evidence type="ECO:0000313" key="3">
    <source>
        <dbReference type="EnsemblMetazoa" id="CapteP213745"/>
    </source>
</evidence>
<reference evidence="3" key="3">
    <citation type="submission" date="2015-06" db="UniProtKB">
        <authorList>
            <consortium name="EnsemblMetazoa"/>
        </authorList>
    </citation>
    <scope>IDENTIFICATION</scope>
</reference>
<dbReference type="AlphaFoldDB" id="R7TPK3"/>
<organism evidence="2">
    <name type="scientific">Capitella teleta</name>
    <name type="common">Polychaete worm</name>
    <dbReference type="NCBI Taxonomy" id="283909"/>
    <lineage>
        <taxon>Eukaryota</taxon>
        <taxon>Metazoa</taxon>
        <taxon>Spiralia</taxon>
        <taxon>Lophotrochozoa</taxon>
        <taxon>Annelida</taxon>
        <taxon>Polychaeta</taxon>
        <taxon>Sedentaria</taxon>
        <taxon>Scolecida</taxon>
        <taxon>Capitellidae</taxon>
        <taxon>Capitella</taxon>
    </lineage>
</organism>
<evidence type="ECO:0000313" key="2">
    <source>
        <dbReference type="EMBL" id="ELT93441.1"/>
    </source>
</evidence>
<dbReference type="HOGENOM" id="CLU_940876_0_0_1"/>
<protein>
    <recommendedName>
        <fullName evidence="5">ABC transmembrane type-1 domain-containing protein</fullName>
    </recommendedName>
</protein>
<keyword evidence="4" id="KW-1185">Reference proteome</keyword>
<name>R7TPK3_CAPTE</name>
<dbReference type="Proteomes" id="UP000014760">
    <property type="component" value="Unassembled WGS sequence"/>
</dbReference>
<sequence>MAFIVLGLLMSAAAGLTSQSGIYSHIYTLVKADVMTPILHQYYYALVGCKIFQVVTKIKFCKEYIGLWFAQEDILQISVFGVTETQALFLAAITADLFWKLGRCLNFLFRSLRNLLVTFVWQNFLASMAGIFCVQSNLGKAVRMDPARVSYSALVRYTLLYLEKIRIRILNIRTHQLNKNYLVVTSSKMTYRISSLTFDPVGFPDARDSMVSLLRCSTGNRYERGNDDAPRGELSKDLKRKTYESGQHNSVATYKAFGGSGVLCPDCPLLLRSSCRDDEAPRDEFFKDLKSKKYES</sequence>